<dbReference type="Ensembl" id="ENSELUT00000094497.1">
    <property type="protein sequence ID" value="ENSELUP00000088566.1"/>
    <property type="gene ID" value="ENSELUG00000005604.3"/>
</dbReference>
<feature type="compositionally biased region" description="Basic residues" evidence="8">
    <location>
        <begin position="293"/>
        <end position="309"/>
    </location>
</feature>
<evidence type="ECO:0000256" key="3">
    <source>
        <dbReference type="ARBA" id="ARBA00022525"/>
    </source>
</evidence>
<dbReference type="InParanoid" id="A0A3P8ZKI6"/>
<feature type="compositionally biased region" description="Basic residues" evidence="8">
    <location>
        <begin position="194"/>
        <end position="219"/>
    </location>
</feature>
<evidence type="ECO:0000256" key="8">
    <source>
        <dbReference type="SAM" id="MobiDB-lite"/>
    </source>
</evidence>
<sequence length="497" mass="54745">MGFIPLCLLLCALCIPVHSRHSDRDDGKAYGWSVQRVPLILERQTVHLLTPAFGGKDEGAGGNEEGLCGIDCRKTSPPPDQAALENILGYETLYENGTRTSTNIALQDLNETVSHTPSHTRRKRQVYGVDGRFVISDSHFTTRYPFSAAVRLNTGCSGVLVSERHILTAAHCVHDGKDYLEGLRRLKVGFLQMKSKRGRGGGRGRGGRRGGKGGRRAGRRRGDGDNIVEGAGEEEVGGQEEWGNGLDGDPRPEQGQRAEGRRGERGKGEIQNGIDEETGAEGVEGENTEKARRGGRRRQRKRGSLSRKPRSTEAKKQPSFRWTGVKQTHIPKGWIFTGDRAVAPDYDYALLELKRPIKQKHMELGVAPTAKPLALGLIHFSGFDNEPVGGQAEGEGDKVVYRFCSVAEESSDLLYQHCDAQQGASGAGVYIRLRQEGEGPNKGKWQRKVIAVFSGHRWVERKEGEQGDYNVAVRITPPKYAQICHWIHGDPSKCREA</sequence>
<keyword evidence="12" id="KW-1185">Reference proteome</keyword>
<reference evidence="11 12" key="2">
    <citation type="submission" date="2020-02" db="EMBL/GenBank/DDBJ databases">
        <title>Esox lucius (northern pike) genome, fEsoLuc1, primary haplotype.</title>
        <authorList>
            <person name="Myers G."/>
            <person name="Karagic N."/>
            <person name="Meyer A."/>
            <person name="Pippel M."/>
            <person name="Reichard M."/>
            <person name="Winkler S."/>
            <person name="Tracey A."/>
            <person name="Sims Y."/>
            <person name="Howe K."/>
            <person name="Rhie A."/>
            <person name="Formenti G."/>
            <person name="Durbin R."/>
            <person name="Fedrigo O."/>
            <person name="Jarvis E.D."/>
        </authorList>
    </citation>
    <scope>NUCLEOTIDE SEQUENCE [LARGE SCALE GENOMIC DNA]</scope>
</reference>
<evidence type="ECO:0000256" key="7">
    <source>
        <dbReference type="ARBA" id="ARBA00040309"/>
    </source>
</evidence>
<accession>A0A3P8ZKI6</accession>
<keyword evidence="3" id="KW-0964">Secreted</keyword>
<evidence type="ECO:0000256" key="2">
    <source>
        <dbReference type="ARBA" id="ARBA00007664"/>
    </source>
</evidence>
<feature type="domain" description="Peptidase S1" evidence="10">
    <location>
        <begin position="134"/>
        <end position="487"/>
    </location>
</feature>
<dbReference type="PANTHER" id="PTHR15462:SF17">
    <property type="entry name" value="INACTIVE SERINE PROTEASE 35"/>
    <property type="match status" value="1"/>
</dbReference>
<name>A0A3P8ZKI6_ESOLU</name>
<proteinExistence type="inferred from homology"/>
<dbReference type="Ensembl" id="ENSELUT00000012320.3">
    <property type="protein sequence ID" value="ENSELUP00000028862.2"/>
    <property type="gene ID" value="ENSELUG00000005604.3"/>
</dbReference>
<dbReference type="Pfam" id="PF00089">
    <property type="entry name" value="Trypsin"/>
    <property type="match status" value="1"/>
</dbReference>
<gene>
    <name evidence="11" type="primary">PRSS35</name>
</gene>
<dbReference type="SUPFAM" id="SSF50494">
    <property type="entry name" value="Trypsin-like serine proteases"/>
    <property type="match status" value="1"/>
</dbReference>
<evidence type="ECO:0000313" key="11">
    <source>
        <dbReference type="Ensembl" id="ENSELUP00000028862.2"/>
    </source>
</evidence>
<keyword evidence="5 9" id="KW-0732">Signal</keyword>
<dbReference type="GO" id="GO:0005576">
    <property type="term" value="C:extracellular region"/>
    <property type="evidence" value="ECO:0007669"/>
    <property type="project" value="UniProtKB-SubCell"/>
</dbReference>
<organism evidence="11 12">
    <name type="scientific">Esox lucius</name>
    <name type="common">Northern pike</name>
    <dbReference type="NCBI Taxonomy" id="8010"/>
    <lineage>
        <taxon>Eukaryota</taxon>
        <taxon>Metazoa</taxon>
        <taxon>Chordata</taxon>
        <taxon>Craniata</taxon>
        <taxon>Vertebrata</taxon>
        <taxon>Euteleostomi</taxon>
        <taxon>Actinopterygii</taxon>
        <taxon>Neopterygii</taxon>
        <taxon>Teleostei</taxon>
        <taxon>Protacanthopterygii</taxon>
        <taxon>Esociformes</taxon>
        <taxon>Esocidae</taxon>
        <taxon>Esox</taxon>
    </lineage>
</organism>
<comment type="similarity">
    <text evidence="2">Belongs to the peptidase S1 family.</text>
</comment>
<keyword evidence="4" id="KW-0721">Serine protease homolog</keyword>
<dbReference type="InterPro" id="IPR050966">
    <property type="entry name" value="Glutamyl_endopeptidase"/>
</dbReference>
<evidence type="ECO:0000256" key="6">
    <source>
        <dbReference type="ARBA" id="ARBA00023180"/>
    </source>
</evidence>
<reference evidence="12" key="1">
    <citation type="journal article" date="2014" name="PLoS ONE">
        <title>The genome and linkage map of the northern pike (Esox lucius): conserved synteny revealed between the salmonid sister group and the Neoteleostei.</title>
        <authorList>
            <person name="Rondeau E.B."/>
            <person name="Minkley D.R."/>
            <person name="Leong J.S."/>
            <person name="Messmer A.M."/>
            <person name="Jantzen J.R."/>
            <person name="von Schalburg K.R."/>
            <person name="Lemon C."/>
            <person name="Bird N.H."/>
            <person name="Koop B.F."/>
        </authorList>
    </citation>
    <scope>NUCLEOTIDE SEQUENCE</scope>
</reference>
<evidence type="ECO:0000313" key="12">
    <source>
        <dbReference type="Proteomes" id="UP000265140"/>
    </source>
</evidence>
<feature type="compositionally biased region" description="Basic and acidic residues" evidence="8">
    <location>
        <begin position="248"/>
        <end position="268"/>
    </location>
</feature>
<protein>
    <recommendedName>
        <fullName evidence="7">Inactive serine protease 35</fullName>
    </recommendedName>
</protein>
<dbReference type="OMA" id="PQGWIHT"/>
<feature type="chain" id="PRO_5044597101" description="Inactive serine protease 35" evidence="9">
    <location>
        <begin position="20"/>
        <end position="497"/>
    </location>
</feature>
<dbReference type="GeneTree" id="ENSGT00390000000155"/>
<dbReference type="GO" id="GO:0004252">
    <property type="term" value="F:serine-type endopeptidase activity"/>
    <property type="evidence" value="ECO:0007669"/>
    <property type="project" value="InterPro"/>
</dbReference>
<dbReference type="SMART" id="SM00020">
    <property type="entry name" value="Tryp_SPc"/>
    <property type="match status" value="1"/>
</dbReference>
<evidence type="ECO:0000256" key="1">
    <source>
        <dbReference type="ARBA" id="ARBA00004613"/>
    </source>
</evidence>
<dbReference type="InterPro" id="IPR043504">
    <property type="entry name" value="Peptidase_S1_PA_chymotrypsin"/>
</dbReference>
<keyword evidence="6" id="KW-0325">Glycoprotein</keyword>
<feature type="region of interest" description="Disordered" evidence="8">
    <location>
        <begin position="194"/>
        <end position="324"/>
    </location>
</feature>
<reference evidence="11" key="3">
    <citation type="submission" date="2025-05" db="UniProtKB">
        <authorList>
            <consortium name="Ensembl"/>
        </authorList>
    </citation>
    <scope>IDENTIFICATION</scope>
</reference>
<dbReference type="PROSITE" id="PS00134">
    <property type="entry name" value="TRYPSIN_HIS"/>
    <property type="match status" value="1"/>
</dbReference>
<evidence type="ECO:0000259" key="10">
    <source>
        <dbReference type="SMART" id="SM00020"/>
    </source>
</evidence>
<dbReference type="AlphaFoldDB" id="A0A3P8ZKI6"/>
<dbReference type="InterPro" id="IPR001254">
    <property type="entry name" value="Trypsin_dom"/>
</dbReference>
<dbReference type="InterPro" id="IPR009003">
    <property type="entry name" value="Peptidase_S1_PA"/>
</dbReference>
<feature type="signal peptide" evidence="9">
    <location>
        <begin position="1"/>
        <end position="19"/>
    </location>
</feature>
<dbReference type="Bgee" id="ENSELUG00000005604">
    <property type="expression patterns" value="Expressed in spleen and 14 other cell types or tissues"/>
</dbReference>
<evidence type="ECO:0000256" key="9">
    <source>
        <dbReference type="SAM" id="SignalP"/>
    </source>
</evidence>
<evidence type="ECO:0000256" key="5">
    <source>
        <dbReference type="ARBA" id="ARBA00022729"/>
    </source>
</evidence>
<dbReference type="Proteomes" id="UP000265140">
    <property type="component" value="Chromosome 18"/>
</dbReference>
<dbReference type="Gene3D" id="2.40.10.10">
    <property type="entry name" value="Trypsin-like serine proteases"/>
    <property type="match status" value="1"/>
</dbReference>
<dbReference type="GO" id="GO:0006508">
    <property type="term" value="P:proteolysis"/>
    <property type="evidence" value="ECO:0007669"/>
    <property type="project" value="InterPro"/>
</dbReference>
<feature type="compositionally biased region" description="Acidic residues" evidence="8">
    <location>
        <begin position="274"/>
        <end position="286"/>
    </location>
</feature>
<dbReference type="OrthoDB" id="10037376at2759"/>
<evidence type="ECO:0000256" key="4">
    <source>
        <dbReference type="ARBA" id="ARBA00022542"/>
    </source>
</evidence>
<dbReference type="InterPro" id="IPR018114">
    <property type="entry name" value="TRYPSIN_HIS"/>
</dbReference>
<dbReference type="PANTHER" id="PTHR15462">
    <property type="entry name" value="SERINE PROTEASE"/>
    <property type="match status" value="1"/>
</dbReference>
<comment type="subcellular location">
    <subcellularLocation>
        <location evidence="1">Secreted</location>
    </subcellularLocation>
</comment>